<evidence type="ECO:0000313" key="1">
    <source>
        <dbReference type="EMBL" id="EYC00778.1"/>
    </source>
</evidence>
<protein>
    <submittedName>
        <fullName evidence="1">Uncharacterized protein</fullName>
    </submittedName>
</protein>
<sequence>MCSQDLQSSVMMENPCLDYQRNASPWYIVFIRFSYPSGLKIRGAREFQVLLASSRLPKVCQRLKGRGPPHFYG</sequence>
<dbReference type="Proteomes" id="UP000024635">
    <property type="component" value="Unassembled WGS sequence"/>
</dbReference>
<dbReference type="EMBL" id="JARK01001449">
    <property type="protein sequence ID" value="EYC00778.1"/>
    <property type="molecule type" value="Genomic_DNA"/>
</dbReference>
<dbReference type="AlphaFoldDB" id="A0A016TDT0"/>
<keyword evidence="2" id="KW-1185">Reference proteome</keyword>
<proteinExistence type="predicted"/>
<accession>A0A016TDT0</accession>
<name>A0A016TDT0_9BILA</name>
<gene>
    <name evidence="1" type="primary">Acey_s0113.g401</name>
    <name evidence="1" type="ORF">Y032_0113g401</name>
</gene>
<organism evidence="1 2">
    <name type="scientific">Ancylostoma ceylanicum</name>
    <dbReference type="NCBI Taxonomy" id="53326"/>
    <lineage>
        <taxon>Eukaryota</taxon>
        <taxon>Metazoa</taxon>
        <taxon>Ecdysozoa</taxon>
        <taxon>Nematoda</taxon>
        <taxon>Chromadorea</taxon>
        <taxon>Rhabditida</taxon>
        <taxon>Rhabditina</taxon>
        <taxon>Rhabditomorpha</taxon>
        <taxon>Strongyloidea</taxon>
        <taxon>Ancylostomatidae</taxon>
        <taxon>Ancylostomatinae</taxon>
        <taxon>Ancylostoma</taxon>
    </lineage>
</organism>
<evidence type="ECO:0000313" key="2">
    <source>
        <dbReference type="Proteomes" id="UP000024635"/>
    </source>
</evidence>
<reference evidence="2" key="1">
    <citation type="journal article" date="2015" name="Nat. Genet.">
        <title>The genome and transcriptome of the zoonotic hookworm Ancylostoma ceylanicum identify infection-specific gene families.</title>
        <authorList>
            <person name="Schwarz E.M."/>
            <person name="Hu Y."/>
            <person name="Antoshechkin I."/>
            <person name="Miller M.M."/>
            <person name="Sternberg P.W."/>
            <person name="Aroian R.V."/>
        </authorList>
    </citation>
    <scope>NUCLEOTIDE SEQUENCE</scope>
    <source>
        <strain evidence="2">HY135</strain>
    </source>
</reference>
<comment type="caution">
    <text evidence="1">The sequence shown here is derived from an EMBL/GenBank/DDBJ whole genome shotgun (WGS) entry which is preliminary data.</text>
</comment>